<dbReference type="EMBL" id="CP051480">
    <property type="protein sequence ID" value="QJG66240.1"/>
    <property type="molecule type" value="Genomic_DNA"/>
</dbReference>
<dbReference type="RefSeq" id="WP_169580064.1">
    <property type="nucleotide sequence ID" value="NZ_CP051480.1"/>
</dbReference>
<dbReference type="PROSITE" id="PS51257">
    <property type="entry name" value="PROKAR_LIPOPROTEIN"/>
    <property type="match status" value="1"/>
</dbReference>
<dbReference type="Proteomes" id="UP000501728">
    <property type="component" value="Chromosome"/>
</dbReference>
<feature type="domain" description="Mycoplasma lipoprotein central" evidence="4">
    <location>
        <begin position="212"/>
        <end position="382"/>
    </location>
</feature>
<dbReference type="AlphaFoldDB" id="A0A858U1B6"/>
<evidence type="ECO:0000313" key="6">
    <source>
        <dbReference type="Proteomes" id="UP000501728"/>
    </source>
</evidence>
<reference evidence="5 6" key="1">
    <citation type="submission" date="2020-04" db="EMBL/GenBank/DDBJ databases">
        <title>Novel Mycoplasma species detected in Phocoena phocoena (harbor porpoise) from the USA.</title>
        <authorList>
            <person name="Volokhov D.V."/>
        </authorList>
    </citation>
    <scope>NUCLEOTIDE SEQUENCE [LARGE SCALE GENOMIC DNA]</scope>
    <source>
        <strain evidence="5 6">C264-NAS</strain>
    </source>
</reference>
<proteinExistence type="inferred from homology"/>
<feature type="domain" description="Mycoplasma lipoprotein C-terminal" evidence="3">
    <location>
        <begin position="553"/>
        <end position="679"/>
    </location>
</feature>
<dbReference type="Pfam" id="PF03202">
    <property type="entry name" value="Lipoprotein_10"/>
    <property type="match status" value="1"/>
</dbReference>
<evidence type="ECO:0000256" key="2">
    <source>
        <dbReference type="SAM" id="SignalP"/>
    </source>
</evidence>
<feature type="chain" id="PRO_5032323649" evidence="2">
    <location>
        <begin position="23"/>
        <end position="708"/>
    </location>
</feature>
<dbReference type="InterPro" id="IPR054825">
    <property type="entry name" value="P68-like"/>
</dbReference>
<feature type="signal peptide" evidence="2">
    <location>
        <begin position="1"/>
        <end position="22"/>
    </location>
</feature>
<organism evidence="5 6">
    <name type="scientific">Mycoplasma phocoeninasale</name>
    <dbReference type="NCBI Taxonomy" id="2726117"/>
    <lineage>
        <taxon>Bacteria</taxon>
        <taxon>Bacillati</taxon>
        <taxon>Mycoplasmatota</taxon>
        <taxon>Mollicutes</taxon>
        <taxon>Mycoplasmataceae</taxon>
        <taxon>Mycoplasma</taxon>
    </lineage>
</organism>
<gene>
    <name evidence="5" type="ORF">HGG64_00725</name>
</gene>
<evidence type="ECO:0000259" key="3">
    <source>
        <dbReference type="Pfam" id="PF03202"/>
    </source>
</evidence>
<comment type="similarity">
    <text evidence="1">Belongs to the MG185/MG260 family.</text>
</comment>
<sequence>MKKILLGAIPFASVLAILPIAAACGGTGRFDQNERDKLRIATGFSKTGPQGQALQGIVDVYNKWVKDNNKKAEGYMEVDVITLPNGYNTDVLSAKLQAKDTREFWNIIVNYPTAASLIAKYEMNLTVPDEEYESFGLSKAFKDVNSLIAGNFKNEKWAVPLSRSSEMNAIAKPLLGKLLKDLTDLGVQKGTKHAAIDSYIESYVKVAAGKKSFIDKLWDAGKVANVATVKDQILQLVPTISDESFENYEDLINMSIAMKKIYPNVVDNYVLGFDFLPTAINVMAASLSKGDYKDNYITPDSKIAVTGGWDFASFLKPGTKQYQLFKKISDLLIKGIDEGAIWVGGGGKYGSSSLSNFKLAMSIGSTAGYSHTFIRSAKDLKKYTIKDTTSSLENNSLELKTTNSNDKTPDSTAFWFNSLNNKNTNSVKLSTETQIGRFDKQLKDAAADEKAKALKGKEGWIVSGPAWSFKDGKVVFTYFDTTKTQKTVEFSGLELGDIFKDDNSDDKNYFYLEKDAILVQQLTENNVVVKNDATWISSPEKYGKTDEKHGVFSQGPSLVGIHATEKQDKATRLFMKWIFTQKHDEISLKTGRRGSEVTNTYTKVTALDAFNFESSYVSPTEEYFTKAPDSPEIRRLNPASKLGFENFKKANNDENYVIVEDVAAAESDALRRAITSAAGGLVTAAQSGTEITFQSLLNGITKAFKVKG</sequence>
<keyword evidence="2" id="KW-0732">Signal</keyword>
<keyword evidence="5" id="KW-0449">Lipoprotein</keyword>
<dbReference type="InterPro" id="IPR004984">
    <property type="entry name" value="Mycoplasma_lipoprotein_cen_dom"/>
</dbReference>
<dbReference type="NCBIfam" id="NF045826">
    <property type="entry name" value="lipo_P68"/>
    <property type="match status" value="1"/>
</dbReference>
<evidence type="ECO:0000256" key="1">
    <source>
        <dbReference type="ARBA" id="ARBA00009031"/>
    </source>
</evidence>
<keyword evidence="6" id="KW-1185">Reference proteome</keyword>
<protein>
    <submittedName>
        <fullName evidence="5">P80 family lipoprotein</fullName>
    </submittedName>
</protein>
<dbReference type="KEGG" id="mphn:HGG64_00725"/>
<dbReference type="InterPro" id="IPR004890">
    <property type="entry name" value="Lipoprotein_10_C"/>
</dbReference>
<evidence type="ECO:0000259" key="4">
    <source>
        <dbReference type="Pfam" id="PF03305"/>
    </source>
</evidence>
<evidence type="ECO:0000313" key="5">
    <source>
        <dbReference type="EMBL" id="QJG66240.1"/>
    </source>
</evidence>
<dbReference type="Pfam" id="PF03305">
    <property type="entry name" value="Lipoprotein_X"/>
    <property type="match status" value="1"/>
</dbReference>
<name>A0A858U1B6_9MOLU</name>
<accession>A0A858U1B6</accession>